<accession>A0A0C7NI98</accession>
<evidence type="ECO:0000313" key="1">
    <source>
        <dbReference type="EMBL" id="CEP77696.1"/>
    </source>
</evidence>
<organism evidence="1 2">
    <name type="scientific">Defluviitoga tunisiensis</name>
    <dbReference type="NCBI Taxonomy" id="1006576"/>
    <lineage>
        <taxon>Bacteria</taxon>
        <taxon>Thermotogati</taxon>
        <taxon>Thermotogota</taxon>
        <taxon>Thermotogae</taxon>
        <taxon>Petrotogales</taxon>
        <taxon>Petrotogaceae</taxon>
        <taxon>Defluviitoga</taxon>
    </lineage>
</organism>
<dbReference type="HOGENOM" id="CLU_112863_0_0_0"/>
<reference evidence="2" key="1">
    <citation type="submission" date="2014-11" db="EMBL/GenBank/DDBJ databases">
        <authorList>
            <person name="Wibberg D."/>
        </authorList>
    </citation>
    <scope>NUCLEOTIDE SEQUENCE [LARGE SCALE GENOMIC DNA]</scope>
    <source>
        <strain evidence="2">L3</strain>
    </source>
</reference>
<proteinExistence type="predicted"/>
<name>A0A0C7NI98_DEFTU</name>
<dbReference type="OrthoDB" id="48476at2"/>
<dbReference type="EMBL" id="LN824141">
    <property type="protein sequence ID" value="CEP77696.1"/>
    <property type="molecule type" value="Genomic_DNA"/>
</dbReference>
<protein>
    <submittedName>
        <fullName evidence="1">Uncharacterized protein</fullName>
    </submittedName>
</protein>
<dbReference type="STRING" id="1006576.DTL3_0367"/>
<dbReference type="RefSeq" id="WP_045087280.1">
    <property type="nucleotide sequence ID" value="NZ_LN824141.1"/>
</dbReference>
<sequence length="203" mass="23578">MKYKITLIVMTLVAITIAITNEIRIIELKRSFQSQFNRLNSNVTQKINEIEKEVSTLQGYYDPNGIVEKFIVSKSFLEKNLNDLDKILTHLDEPSNAGYIQIYIIGHNEVWVSFKNPEGKYVFQGNLKPGLNPYKFYFFKNPSIETQYTYQVPYNSSFKSGVPDNTYFLIKEPGQYRLIKHPTKEISNLMKDLNLYIPTVTGQ</sequence>
<dbReference type="Proteomes" id="UP000032809">
    <property type="component" value="Chromosome I"/>
</dbReference>
<keyword evidence="2" id="KW-1185">Reference proteome</keyword>
<dbReference type="AlphaFoldDB" id="A0A0C7NI98"/>
<evidence type="ECO:0000313" key="2">
    <source>
        <dbReference type="Proteomes" id="UP000032809"/>
    </source>
</evidence>
<dbReference type="KEGG" id="dtn:DTL3_0367"/>
<gene>
    <name evidence="1" type="ORF">DTL3_0367</name>
</gene>